<dbReference type="GeneID" id="8848045"/>
<evidence type="ECO:0000256" key="2">
    <source>
        <dbReference type="SAM" id="Phobius"/>
    </source>
</evidence>
<keyword evidence="2" id="KW-1133">Transmembrane helix</keyword>
<accession>D2VGU9</accession>
<dbReference type="Gene3D" id="2.10.25.10">
    <property type="entry name" value="Laminin"/>
    <property type="match status" value="1"/>
</dbReference>
<sequence length="427" mass="45619">MKVSNLLFICLFLFTFAYKLTVASSTSNMLQPVNLFQKRTSQAVCTCPRCPDKININNFLFSTEVNCPTKCPTGYYVNGMDLLISPFNDYHTYIIETTSTDTSNKINDLSKDQTRYNLGDCFSASTSLNLDTTDYTTKITCKNAITQCSVQVKNVCFCSKSPSKLVIIAPSLVVTGSKYTPEVRIVDNDGNIVPRNYLIEFISPGQSYTSMASNGIMKVNELIAPSSGTVTLRASISSLSGSAPSLTSAEFTVTVTQSLFTCYGASPSNSSVCSGKGTCTAQDVCSCFTGYSGSKCETFSSTTQVSSIKLSVPSTVNSGSQFTATVSMLDSSGSTMKSGSGTITLDIVGASSDVTMVGDKSKVAGEGVASFSVQLSTLTSTSISLKANYQTLSDTKSVNVDISRTSQCAAIWSYLFTITFFVILFII</sequence>
<gene>
    <name evidence="6" type="ORF">NAEGRDRAFT_79923</name>
</gene>
<evidence type="ECO:0000259" key="5">
    <source>
        <dbReference type="PROSITE" id="PS01186"/>
    </source>
</evidence>
<keyword evidence="2" id="KW-0812">Transmembrane</keyword>
<keyword evidence="2" id="KW-0472">Membrane</keyword>
<name>D2VGU9_NAEGR</name>
<dbReference type="PROSITE" id="PS01186">
    <property type="entry name" value="EGF_2"/>
    <property type="match status" value="1"/>
</dbReference>
<dbReference type="EMBL" id="GG738870">
    <property type="protein sequence ID" value="EFC44031.1"/>
    <property type="molecule type" value="Genomic_DNA"/>
</dbReference>
<dbReference type="InterPro" id="IPR000742">
    <property type="entry name" value="EGF"/>
</dbReference>
<keyword evidence="3" id="KW-0732">Signal</keyword>
<organism evidence="7">
    <name type="scientific">Naegleria gruberi</name>
    <name type="common">Amoeba</name>
    <dbReference type="NCBI Taxonomy" id="5762"/>
    <lineage>
        <taxon>Eukaryota</taxon>
        <taxon>Discoba</taxon>
        <taxon>Heterolobosea</taxon>
        <taxon>Tetramitia</taxon>
        <taxon>Eutetramitia</taxon>
        <taxon>Vahlkampfiidae</taxon>
        <taxon>Naegleria</taxon>
    </lineage>
</organism>
<keyword evidence="7" id="KW-1185">Reference proteome</keyword>
<dbReference type="Proteomes" id="UP000006671">
    <property type="component" value="Unassembled WGS sequence"/>
</dbReference>
<dbReference type="OrthoDB" id="283575at2759"/>
<evidence type="ECO:0000256" key="1">
    <source>
        <dbReference type="ARBA" id="ARBA00023157"/>
    </source>
</evidence>
<dbReference type="VEuPathDB" id="AmoebaDB:NAEGRDRAFT_79923"/>
<dbReference type="InParanoid" id="D2VGU9"/>
<dbReference type="RefSeq" id="XP_002676775.1">
    <property type="nucleotide sequence ID" value="XM_002676729.1"/>
</dbReference>
<feature type="chain" id="PRO_5003037577" evidence="3">
    <location>
        <begin position="24"/>
        <end position="427"/>
    </location>
</feature>
<feature type="transmembrane region" description="Helical" evidence="2">
    <location>
        <begin position="409"/>
        <end position="426"/>
    </location>
</feature>
<dbReference type="AlphaFoldDB" id="D2VGU9"/>
<evidence type="ECO:0000259" key="4">
    <source>
        <dbReference type="PROSITE" id="PS00022"/>
    </source>
</evidence>
<dbReference type="KEGG" id="ngr:NAEGRDRAFT_79923"/>
<dbReference type="Pfam" id="PF07974">
    <property type="entry name" value="EGF_2"/>
    <property type="match status" value="1"/>
</dbReference>
<feature type="domain" description="EGF-like" evidence="4 5">
    <location>
        <begin position="285"/>
        <end position="296"/>
    </location>
</feature>
<evidence type="ECO:0000313" key="7">
    <source>
        <dbReference type="Proteomes" id="UP000006671"/>
    </source>
</evidence>
<keyword evidence="1" id="KW-1015">Disulfide bond</keyword>
<dbReference type="InterPro" id="IPR013111">
    <property type="entry name" value="EGF_extracell"/>
</dbReference>
<proteinExistence type="predicted"/>
<protein>
    <submittedName>
        <fullName evidence="6">Predicted protein</fullName>
    </submittedName>
</protein>
<feature type="signal peptide" evidence="3">
    <location>
        <begin position="1"/>
        <end position="23"/>
    </location>
</feature>
<reference evidence="6 7" key="1">
    <citation type="journal article" date="2010" name="Cell">
        <title>The genome of Naegleria gruberi illuminates early eukaryotic versatility.</title>
        <authorList>
            <person name="Fritz-Laylin L.K."/>
            <person name="Prochnik S.E."/>
            <person name="Ginger M.L."/>
            <person name="Dacks J.B."/>
            <person name="Carpenter M.L."/>
            <person name="Field M.C."/>
            <person name="Kuo A."/>
            <person name="Paredez A."/>
            <person name="Chapman J."/>
            <person name="Pham J."/>
            <person name="Shu S."/>
            <person name="Neupane R."/>
            <person name="Cipriano M."/>
            <person name="Mancuso J."/>
            <person name="Tu H."/>
            <person name="Salamov A."/>
            <person name="Lindquist E."/>
            <person name="Shapiro H."/>
            <person name="Lucas S."/>
            <person name="Grigoriev I.V."/>
            <person name="Cande W.Z."/>
            <person name="Fulton C."/>
            <person name="Rokhsar D.S."/>
            <person name="Dawson S.C."/>
        </authorList>
    </citation>
    <scope>NUCLEOTIDE SEQUENCE [LARGE SCALE GENOMIC DNA]</scope>
    <source>
        <strain evidence="6 7">NEG-M</strain>
    </source>
</reference>
<evidence type="ECO:0000256" key="3">
    <source>
        <dbReference type="SAM" id="SignalP"/>
    </source>
</evidence>
<dbReference type="PROSITE" id="PS00022">
    <property type="entry name" value="EGF_1"/>
    <property type="match status" value="1"/>
</dbReference>
<evidence type="ECO:0000313" key="6">
    <source>
        <dbReference type="EMBL" id="EFC44031.1"/>
    </source>
</evidence>